<gene>
    <name evidence="1" type="ORF">BLA60_36610</name>
</gene>
<protein>
    <submittedName>
        <fullName evidence="1">Uncharacterized protein</fullName>
    </submittedName>
</protein>
<comment type="caution">
    <text evidence="1">The sequence shown here is derived from an EMBL/GenBank/DDBJ whole genome shotgun (WGS) entry which is preliminary data.</text>
</comment>
<sequence>MDDAVRVLTDRLPDEVPADITRVVYEVTTELVSTVNDPQRLSTMLRLRATARLSALSGNPVPIRRV</sequence>
<name>A0A7Z0WEB4_9PSEU</name>
<accession>A0A7Z0WEB4</accession>
<proteinExistence type="predicted"/>
<reference evidence="1 2" key="1">
    <citation type="submission" date="2016-12" db="EMBL/GenBank/DDBJ databases">
        <title>The draft genome sequence of Actinophytocola xinjiangensis.</title>
        <authorList>
            <person name="Wang W."/>
            <person name="Yuan L."/>
        </authorList>
    </citation>
    <scope>NUCLEOTIDE SEQUENCE [LARGE SCALE GENOMIC DNA]</scope>
    <source>
        <strain evidence="1 2">CGMCC 4.4663</strain>
    </source>
</reference>
<evidence type="ECO:0000313" key="1">
    <source>
        <dbReference type="EMBL" id="OLF05350.1"/>
    </source>
</evidence>
<keyword evidence="2" id="KW-1185">Reference proteome</keyword>
<dbReference type="EMBL" id="MSIF01000030">
    <property type="protein sequence ID" value="OLF05350.1"/>
    <property type="molecule type" value="Genomic_DNA"/>
</dbReference>
<dbReference type="Proteomes" id="UP000185696">
    <property type="component" value="Unassembled WGS sequence"/>
</dbReference>
<dbReference type="AlphaFoldDB" id="A0A7Z0WEB4"/>
<organism evidence="1 2">
    <name type="scientific">Actinophytocola xinjiangensis</name>
    <dbReference type="NCBI Taxonomy" id="485602"/>
    <lineage>
        <taxon>Bacteria</taxon>
        <taxon>Bacillati</taxon>
        <taxon>Actinomycetota</taxon>
        <taxon>Actinomycetes</taxon>
        <taxon>Pseudonocardiales</taxon>
        <taxon>Pseudonocardiaceae</taxon>
    </lineage>
</organism>
<evidence type="ECO:0000313" key="2">
    <source>
        <dbReference type="Proteomes" id="UP000185696"/>
    </source>
</evidence>